<organism evidence="4 5">
    <name type="scientific">Knufia fluminis</name>
    <dbReference type="NCBI Taxonomy" id="191047"/>
    <lineage>
        <taxon>Eukaryota</taxon>
        <taxon>Fungi</taxon>
        <taxon>Dikarya</taxon>
        <taxon>Ascomycota</taxon>
        <taxon>Pezizomycotina</taxon>
        <taxon>Eurotiomycetes</taxon>
        <taxon>Chaetothyriomycetidae</taxon>
        <taxon>Chaetothyriales</taxon>
        <taxon>Trichomeriaceae</taxon>
        <taxon>Knufia</taxon>
    </lineage>
</organism>
<dbReference type="InterPro" id="IPR036291">
    <property type="entry name" value="NAD(P)-bd_dom_sf"/>
</dbReference>
<evidence type="ECO:0000313" key="5">
    <source>
        <dbReference type="Proteomes" id="UP001316803"/>
    </source>
</evidence>
<evidence type="ECO:0000313" key="4">
    <source>
        <dbReference type="EMBL" id="KAK5952336.1"/>
    </source>
</evidence>
<dbReference type="AlphaFoldDB" id="A0AAN8ERP8"/>
<dbReference type="PRINTS" id="PR00080">
    <property type="entry name" value="SDRFAMILY"/>
</dbReference>
<proteinExistence type="inferred from homology"/>
<dbReference type="InterPro" id="IPR002347">
    <property type="entry name" value="SDR_fam"/>
</dbReference>
<accession>A0AAN8ERP8</accession>
<sequence>MPVIYTDLQDKVVLLTGIGQVPQDYDQEIWGNGAATAKVLSQSGAKIFGCDIDLASAELTKKRVEEEVKNARIDVVKTDVTKRADVTELVKKCMDLHGRIDVLVCNVGKSAPGGPAEMSDEVWQSQLDVNLTSAFLCTGQVLPIMEKQKSGSVILLSSITGKGFAGRSHIGYSTTKAAIVNMGQTLGVRYAPHGVRVNVVVPGLMHTPLVARLAFEYSNGDYEGTVRKRAASVPLGRMGTAFEVAQAIAFLSSDEASSYITGTQIVVDGGMTSVVDRPS</sequence>
<dbReference type="PROSITE" id="PS00061">
    <property type="entry name" value="ADH_SHORT"/>
    <property type="match status" value="1"/>
</dbReference>
<name>A0AAN8ERP8_9EURO</name>
<dbReference type="PANTHER" id="PTHR24321">
    <property type="entry name" value="DEHYDROGENASES, SHORT CHAIN"/>
    <property type="match status" value="1"/>
</dbReference>
<dbReference type="EMBL" id="JAKLMC020000016">
    <property type="protein sequence ID" value="KAK5952336.1"/>
    <property type="molecule type" value="Genomic_DNA"/>
</dbReference>
<dbReference type="PANTHER" id="PTHR24321:SF15">
    <property type="entry name" value="OXIDOREDUCTASE UCPA"/>
    <property type="match status" value="1"/>
</dbReference>
<evidence type="ECO:0000256" key="1">
    <source>
        <dbReference type="ARBA" id="ARBA00006484"/>
    </source>
</evidence>
<dbReference type="CDD" id="cd05233">
    <property type="entry name" value="SDR_c"/>
    <property type="match status" value="1"/>
</dbReference>
<keyword evidence="2" id="KW-0521">NADP</keyword>
<protein>
    <submittedName>
        <fullName evidence="4">Uncharacterized protein</fullName>
    </submittedName>
</protein>
<dbReference type="Pfam" id="PF13561">
    <property type="entry name" value="adh_short_C2"/>
    <property type="match status" value="1"/>
</dbReference>
<dbReference type="PRINTS" id="PR00081">
    <property type="entry name" value="GDHRDH"/>
</dbReference>
<keyword evidence="3" id="KW-0560">Oxidoreductase</keyword>
<reference evidence="4 5" key="1">
    <citation type="submission" date="2022-12" db="EMBL/GenBank/DDBJ databases">
        <title>Genomic features and morphological characterization of a novel Knufia sp. strain isolated from spacecraft assembly facility.</title>
        <authorList>
            <person name="Teixeira M."/>
            <person name="Chander A.M."/>
            <person name="Stajich J.E."/>
            <person name="Venkateswaran K."/>
        </authorList>
    </citation>
    <scope>NUCLEOTIDE SEQUENCE [LARGE SCALE GENOMIC DNA]</scope>
    <source>
        <strain evidence="4 5">FJI-L2-BK-P2</strain>
    </source>
</reference>
<evidence type="ECO:0000256" key="2">
    <source>
        <dbReference type="ARBA" id="ARBA00022857"/>
    </source>
</evidence>
<dbReference type="Proteomes" id="UP001316803">
    <property type="component" value="Unassembled WGS sequence"/>
</dbReference>
<gene>
    <name evidence="4" type="ORF">OHC33_006809</name>
</gene>
<dbReference type="InterPro" id="IPR020904">
    <property type="entry name" value="Sc_DH/Rdtase_CS"/>
</dbReference>
<dbReference type="SUPFAM" id="SSF51735">
    <property type="entry name" value="NAD(P)-binding Rossmann-fold domains"/>
    <property type="match status" value="1"/>
</dbReference>
<dbReference type="FunFam" id="3.40.50.720:FF:000084">
    <property type="entry name" value="Short-chain dehydrogenase reductase"/>
    <property type="match status" value="1"/>
</dbReference>
<evidence type="ECO:0000256" key="3">
    <source>
        <dbReference type="ARBA" id="ARBA00023002"/>
    </source>
</evidence>
<dbReference type="GO" id="GO:0016491">
    <property type="term" value="F:oxidoreductase activity"/>
    <property type="evidence" value="ECO:0007669"/>
    <property type="project" value="UniProtKB-KW"/>
</dbReference>
<keyword evidence="5" id="KW-1185">Reference proteome</keyword>
<dbReference type="Gene3D" id="3.40.50.720">
    <property type="entry name" value="NAD(P)-binding Rossmann-like Domain"/>
    <property type="match status" value="1"/>
</dbReference>
<comment type="caution">
    <text evidence="4">The sequence shown here is derived from an EMBL/GenBank/DDBJ whole genome shotgun (WGS) entry which is preliminary data.</text>
</comment>
<comment type="similarity">
    <text evidence="1">Belongs to the short-chain dehydrogenases/reductases (SDR) family.</text>
</comment>